<name>A0A0A8Y0I1_ARUDO</name>
<evidence type="ECO:0000256" key="1">
    <source>
        <dbReference type="SAM" id="MobiDB-lite"/>
    </source>
</evidence>
<evidence type="ECO:0000313" key="2">
    <source>
        <dbReference type="EMBL" id="JAD18430.1"/>
    </source>
</evidence>
<proteinExistence type="predicted"/>
<protein>
    <submittedName>
        <fullName evidence="2">Uncharacterized protein</fullName>
    </submittedName>
</protein>
<dbReference type="AlphaFoldDB" id="A0A0A8Y0I1"/>
<dbReference type="EMBL" id="GBRH01279465">
    <property type="protein sequence ID" value="JAD18430.1"/>
    <property type="molecule type" value="Transcribed_RNA"/>
</dbReference>
<sequence>MALTFHHGKPSRASLRTGWASPLEAMT</sequence>
<reference evidence="2" key="2">
    <citation type="journal article" date="2015" name="Data Brief">
        <title>Shoot transcriptome of the giant reed, Arundo donax.</title>
        <authorList>
            <person name="Barrero R.A."/>
            <person name="Guerrero F.D."/>
            <person name="Moolhuijzen P."/>
            <person name="Goolsby J.A."/>
            <person name="Tidwell J."/>
            <person name="Bellgard S.E."/>
            <person name="Bellgard M.I."/>
        </authorList>
    </citation>
    <scope>NUCLEOTIDE SEQUENCE</scope>
    <source>
        <tissue evidence="2">Shoot tissue taken approximately 20 cm above the soil surface</tissue>
    </source>
</reference>
<accession>A0A0A8Y0I1</accession>
<reference evidence="2" key="1">
    <citation type="submission" date="2014-09" db="EMBL/GenBank/DDBJ databases">
        <authorList>
            <person name="Magalhaes I.L.F."/>
            <person name="Oliveira U."/>
            <person name="Santos F.R."/>
            <person name="Vidigal T.H.D.A."/>
            <person name="Brescovit A.D."/>
            <person name="Santos A.J."/>
        </authorList>
    </citation>
    <scope>NUCLEOTIDE SEQUENCE</scope>
    <source>
        <tissue evidence="2">Shoot tissue taken approximately 20 cm above the soil surface</tissue>
    </source>
</reference>
<organism evidence="2">
    <name type="scientific">Arundo donax</name>
    <name type="common">Giant reed</name>
    <name type="synonym">Donax arundinaceus</name>
    <dbReference type="NCBI Taxonomy" id="35708"/>
    <lineage>
        <taxon>Eukaryota</taxon>
        <taxon>Viridiplantae</taxon>
        <taxon>Streptophyta</taxon>
        <taxon>Embryophyta</taxon>
        <taxon>Tracheophyta</taxon>
        <taxon>Spermatophyta</taxon>
        <taxon>Magnoliopsida</taxon>
        <taxon>Liliopsida</taxon>
        <taxon>Poales</taxon>
        <taxon>Poaceae</taxon>
        <taxon>PACMAD clade</taxon>
        <taxon>Arundinoideae</taxon>
        <taxon>Arundineae</taxon>
        <taxon>Arundo</taxon>
    </lineage>
</organism>
<feature type="compositionally biased region" description="Basic residues" evidence="1">
    <location>
        <begin position="1"/>
        <end position="10"/>
    </location>
</feature>
<feature type="region of interest" description="Disordered" evidence="1">
    <location>
        <begin position="1"/>
        <end position="27"/>
    </location>
</feature>